<dbReference type="KEGG" id="fax:FUAX_04530"/>
<organism evidence="1 2">
    <name type="scientific">Fulvitalea axinellae</name>
    <dbReference type="NCBI Taxonomy" id="1182444"/>
    <lineage>
        <taxon>Bacteria</taxon>
        <taxon>Pseudomonadati</taxon>
        <taxon>Bacteroidota</taxon>
        <taxon>Cytophagia</taxon>
        <taxon>Cytophagales</taxon>
        <taxon>Persicobacteraceae</taxon>
        <taxon>Fulvitalea</taxon>
    </lineage>
</organism>
<accession>A0AAU9D5E0</accession>
<evidence type="ECO:0000313" key="2">
    <source>
        <dbReference type="Proteomes" id="UP001348817"/>
    </source>
</evidence>
<reference evidence="1 2" key="1">
    <citation type="submission" date="2021-12" db="EMBL/GenBank/DDBJ databases">
        <title>Genome sequencing of bacteria with rrn-lacking chromosome and rrn-plasmid.</title>
        <authorList>
            <person name="Anda M."/>
            <person name="Iwasaki W."/>
        </authorList>
    </citation>
    <scope>NUCLEOTIDE SEQUENCE [LARGE SCALE GENOMIC DNA]</scope>
    <source>
        <strain evidence="1 2">DSM 100852</strain>
    </source>
</reference>
<name>A0AAU9D5E0_9BACT</name>
<dbReference type="Proteomes" id="UP001348817">
    <property type="component" value="Chromosome"/>
</dbReference>
<gene>
    <name evidence="1" type="ORF">FUAX_04530</name>
</gene>
<keyword evidence="2" id="KW-1185">Reference proteome</keyword>
<dbReference type="AlphaFoldDB" id="A0AAU9D5E0"/>
<proteinExistence type="predicted"/>
<dbReference type="EMBL" id="AP025314">
    <property type="protein sequence ID" value="BDD08021.1"/>
    <property type="molecule type" value="Genomic_DNA"/>
</dbReference>
<dbReference type="RefSeq" id="WP_338393310.1">
    <property type="nucleotide sequence ID" value="NZ_AP025314.1"/>
</dbReference>
<sequence>MRSIDKNKVGLYLKLGRILSQFVGVGSYFGSRTFDWIKLERNEALYRAVLVRSFDEGDEYSNAVMTFSTVNELEGEDDFFEGTEEELVQWLETKFGFGLDGFCMPDDLNAIYADLVSKGKLGYHLDIKND</sequence>
<protein>
    <submittedName>
        <fullName evidence="1">Uncharacterized protein</fullName>
    </submittedName>
</protein>
<evidence type="ECO:0000313" key="1">
    <source>
        <dbReference type="EMBL" id="BDD08021.1"/>
    </source>
</evidence>